<keyword evidence="3 6" id="KW-0812">Transmembrane</keyword>
<dbReference type="Pfam" id="PF03647">
    <property type="entry name" value="Tmemb_14"/>
    <property type="match status" value="1"/>
</dbReference>
<evidence type="ECO:0008006" key="9">
    <source>
        <dbReference type="Google" id="ProtNLM"/>
    </source>
</evidence>
<evidence type="ECO:0000256" key="5">
    <source>
        <dbReference type="ARBA" id="ARBA00023136"/>
    </source>
</evidence>
<dbReference type="PANTHER" id="PTHR12668">
    <property type="entry name" value="TRANSMEMBRANE PROTEIN 14, 15"/>
    <property type="match status" value="1"/>
</dbReference>
<evidence type="ECO:0000256" key="4">
    <source>
        <dbReference type="ARBA" id="ARBA00022989"/>
    </source>
</evidence>
<organism evidence="7 8">
    <name type="scientific">Pythium insidiosum</name>
    <name type="common">Pythiosis disease agent</name>
    <dbReference type="NCBI Taxonomy" id="114742"/>
    <lineage>
        <taxon>Eukaryota</taxon>
        <taxon>Sar</taxon>
        <taxon>Stramenopiles</taxon>
        <taxon>Oomycota</taxon>
        <taxon>Peronosporomycetes</taxon>
        <taxon>Pythiales</taxon>
        <taxon>Pythiaceae</taxon>
        <taxon>Pythium</taxon>
    </lineage>
</organism>
<evidence type="ECO:0000256" key="6">
    <source>
        <dbReference type="SAM" id="Phobius"/>
    </source>
</evidence>
<keyword evidence="8" id="KW-1185">Reference proteome</keyword>
<accession>A0AAD5LT94</accession>
<dbReference type="Proteomes" id="UP001209570">
    <property type="component" value="Unassembled WGS sequence"/>
</dbReference>
<protein>
    <recommendedName>
        <fullName evidence="9">Transmembrane protein 14C</fullName>
    </recommendedName>
</protein>
<keyword evidence="5 6" id="KW-0472">Membrane</keyword>
<evidence type="ECO:0000256" key="3">
    <source>
        <dbReference type="ARBA" id="ARBA00022692"/>
    </source>
</evidence>
<comment type="similarity">
    <text evidence="2">Belongs to the TMEM14 family.</text>
</comment>
<dbReference type="InterPro" id="IPR044890">
    <property type="entry name" value="TMEM14_sf"/>
</dbReference>
<sequence length="120" mass="12576">MYDFCLTIPYGVLLGLGGLIGYVNSGSATSIIAGGASGVFLTLVGYASYQEYTQSPVTSKLWPGLSLAVSAPLTVVMGLRFQNTGAFFPAGFVAATSAGMSLFYLAKLVSNPKPKYKKKM</sequence>
<dbReference type="AlphaFoldDB" id="A0AAD5LT94"/>
<feature type="transmembrane region" description="Helical" evidence="6">
    <location>
        <begin position="87"/>
        <end position="110"/>
    </location>
</feature>
<evidence type="ECO:0000256" key="1">
    <source>
        <dbReference type="ARBA" id="ARBA00004370"/>
    </source>
</evidence>
<reference evidence="7" key="1">
    <citation type="submission" date="2021-12" db="EMBL/GenBank/DDBJ databases">
        <title>Prjna785345.</title>
        <authorList>
            <person name="Rujirawat T."/>
            <person name="Krajaejun T."/>
        </authorList>
    </citation>
    <scope>NUCLEOTIDE SEQUENCE</scope>
    <source>
        <strain evidence="7">Pi057C3</strain>
    </source>
</reference>
<feature type="transmembrane region" description="Helical" evidence="6">
    <location>
        <begin position="7"/>
        <end position="25"/>
    </location>
</feature>
<dbReference type="EMBL" id="JAKCXM010000566">
    <property type="protein sequence ID" value="KAJ0392836.1"/>
    <property type="molecule type" value="Genomic_DNA"/>
</dbReference>
<evidence type="ECO:0000313" key="8">
    <source>
        <dbReference type="Proteomes" id="UP001209570"/>
    </source>
</evidence>
<gene>
    <name evidence="7" type="ORF">P43SY_008264</name>
</gene>
<dbReference type="PANTHER" id="PTHR12668:SF43">
    <property type="entry name" value="TRANSMEMBRANE PROTEIN 14 HOMOLOG"/>
    <property type="match status" value="1"/>
</dbReference>
<comment type="subcellular location">
    <subcellularLocation>
        <location evidence="1">Membrane</location>
    </subcellularLocation>
</comment>
<dbReference type="GO" id="GO:0016020">
    <property type="term" value="C:membrane"/>
    <property type="evidence" value="ECO:0007669"/>
    <property type="project" value="UniProtKB-SubCell"/>
</dbReference>
<proteinExistence type="inferred from homology"/>
<feature type="transmembrane region" description="Helical" evidence="6">
    <location>
        <begin position="31"/>
        <end position="49"/>
    </location>
</feature>
<evidence type="ECO:0000256" key="2">
    <source>
        <dbReference type="ARBA" id="ARBA00007590"/>
    </source>
</evidence>
<name>A0AAD5LT94_PYTIN</name>
<dbReference type="InterPro" id="IPR005349">
    <property type="entry name" value="TMEM14"/>
</dbReference>
<keyword evidence="4 6" id="KW-1133">Transmembrane helix</keyword>
<dbReference type="Gene3D" id="1.10.10.1740">
    <property type="entry name" value="Transmembrane protein 14-like"/>
    <property type="match status" value="1"/>
</dbReference>
<comment type="caution">
    <text evidence="7">The sequence shown here is derived from an EMBL/GenBank/DDBJ whole genome shotgun (WGS) entry which is preliminary data.</text>
</comment>
<evidence type="ECO:0000313" key="7">
    <source>
        <dbReference type="EMBL" id="KAJ0392836.1"/>
    </source>
</evidence>